<organism evidence="9 10">
    <name type="scientific">Apis cerana cerana</name>
    <name type="common">Oriental honeybee</name>
    <dbReference type="NCBI Taxonomy" id="94128"/>
    <lineage>
        <taxon>Eukaryota</taxon>
        <taxon>Metazoa</taxon>
        <taxon>Ecdysozoa</taxon>
        <taxon>Arthropoda</taxon>
        <taxon>Hexapoda</taxon>
        <taxon>Insecta</taxon>
        <taxon>Pterygota</taxon>
        <taxon>Neoptera</taxon>
        <taxon>Endopterygota</taxon>
        <taxon>Hymenoptera</taxon>
        <taxon>Apocrita</taxon>
        <taxon>Aculeata</taxon>
        <taxon>Apoidea</taxon>
        <taxon>Anthophila</taxon>
        <taxon>Apidae</taxon>
        <taxon>Apis</taxon>
    </lineage>
</organism>
<evidence type="ECO:0000256" key="3">
    <source>
        <dbReference type="ARBA" id="ARBA00023242"/>
    </source>
</evidence>
<dbReference type="GO" id="GO:0008033">
    <property type="term" value="P:tRNA processing"/>
    <property type="evidence" value="ECO:0007669"/>
    <property type="project" value="TreeGrafter"/>
</dbReference>
<dbReference type="PROSITE" id="PS51939">
    <property type="entry name" value="XRRM"/>
    <property type="match status" value="1"/>
</dbReference>
<feature type="region of interest" description="Disordered" evidence="5">
    <location>
        <begin position="374"/>
        <end position="417"/>
    </location>
</feature>
<evidence type="ECO:0000256" key="1">
    <source>
        <dbReference type="ARBA" id="ARBA00004123"/>
    </source>
</evidence>
<dbReference type="CDD" id="cd12291">
    <property type="entry name" value="RRM1_La"/>
    <property type="match status" value="1"/>
</dbReference>
<feature type="domain" description="HTH La-type RNA-binding" evidence="7">
    <location>
        <begin position="39"/>
        <end position="129"/>
    </location>
</feature>
<dbReference type="SMART" id="SM00360">
    <property type="entry name" value="RRM"/>
    <property type="match status" value="2"/>
</dbReference>
<keyword evidence="10" id="KW-1185">Reference proteome</keyword>
<evidence type="ECO:0000313" key="10">
    <source>
        <dbReference type="Proteomes" id="UP000242457"/>
    </source>
</evidence>
<evidence type="ECO:0000256" key="2">
    <source>
        <dbReference type="ARBA" id="ARBA00022884"/>
    </source>
</evidence>
<dbReference type="InterPro" id="IPR036388">
    <property type="entry name" value="WH-like_DNA-bd_sf"/>
</dbReference>
<dbReference type="GO" id="GO:0045727">
    <property type="term" value="P:positive regulation of translation"/>
    <property type="evidence" value="ECO:0007669"/>
    <property type="project" value="TreeGrafter"/>
</dbReference>
<dbReference type="GO" id="GO:1990904">
    <property type="term" value="C:ribonucleoprotein complex"/>
    <property type="evidence" value="ECO:0007669"/>
    <property type="project" value="UniProtKB-UniRule"/>
</dbReference>
<dbReference type="CDD" id="cd12541">
    <property type="entry name" value="RRM2_La"/>
    <property type="match status" value="1"/>
</dbReference>
<feature type="compositionally biased region" description="Basic and acidic residues" evidence="5">
    <location>
        <begin position="236"/>
        <end position="262"/>
    </location>
</feature>
<evidence type="ECO:0000256" key="4">
    <source>
        <dbReference type="PROSITE-ProRule" id="PRU00332"/>
    </source>
</evidence>
<evidence type="ECO:0000259" key="7">
    <source>
        <dbReference type="PROSITE" id="PS50961"/>
    </source>
</evidence>
<dbReference type="Pfam" id="PF05383">
    <property type="entry name" value="La"/>
    <property type="match status" value="1"/>
</dbReference>
<dbReference type="GO" id="GO:0003729">
    <property type="term" value="F:mRNA binding"/>
    <property type="evidence" value="ECO:0007669"/>
    <property type="project" value="TreeGrafter"/>
</dbReference>
<accession>A0A2A3E751</accession>
<feature type="compositionally biased region" description="Basic and acidic residues" evidence="5">
    <location>
        <begin position="20"/>
        <end position="33"/>
    </location>
</feature>
<dbReference type="AlphaFoldDB" id="A0A2A3E751"/>
<feature type="compositionally biased region" description="Basic and acidic residues" evidence="5">
    <location>
        <begin position="1"/>
        <end position="10"/>
    </location>
</feature>
<dbReference type="Pfam" id="PF08777">
    <property type="entry name" value="RRM_3"/>
    <property type="match status" value="1"/>
</dbReference>
<evidence type="ECO:0000313" key="9">
    <source>
        <dbReference type="EMBL" id="PBC27593.1"/>
    </source>
</evidence>
<dbReference type="GO" id="GO:0005829">
    <property type="term" value="C:cytosol"/>
    <property type="evidence" value="ECO:0007669"/>
    <property type="project" value="TreeGrafter"/>
</dbReference>
<evidence type="ECO:0000256" key="5">
    <source>
        <dbReference type="SAM" id="MobiDB-lite"/>
    </source>
</evidence>
<dbReference type="SUPFAM" id="SSF54928">
    <property type="entry name" value="RNA-binding domain, RBD"/>
    <property type="match status" value="2"/>
</dbReference>
<evidence type="ECO:0000259" key="8">
    <source>
        <dbReference type="PROSITE" id="PS51939"/>
    </source>
</evidence>
<dbReference type="SMART" id="SM00715">
    <property type="entry name" value="LA"/>
    <property type="match status" value="1"/>
</dbReference>
<keyword evidence="2 4" id="KW-0694">RNA-binding</keyword>
<dbReference type="SUPFAM" id="SSF46785">
    <property type="entry name" value="Winged helix' DNA-binding domain"/>
    <property type="match status" value="1"/>
</dbReference>
<dbReference type="InterPro" id="IPR035979">
    <property type="entry name" value="RBD_domain_sf"/>
</dbReference>
<dbReference type="InterPro" id="IPR000504">
    <property type="entry name" value="RRM_dom"/>
</dbReference>
<dbReference type="Gene3D" id="3.30.70.330">
    <property type="match status" value="2"/>
</dbReference>
<dbReference type="InterPro" id="IPR014886">
    <property type="entry name" value="La_xRRM"/>
</dbReference>
<dbReference type="STRING" id="94128.A0A2A3E751"/>
<gene>
    <name evidence="9" type="ORF">APICC_00785</name>
</gene>
<feature type="region of interest" description="Disordered" evidence="5">
    <location>
        <begin position="236"/>
        <end position="274"/>
    </location>
</feature>
<keyword evidence="3" id="KW-0539">Nucleus</keyword>
<dbReference type="Gene3D" id="1.10.10.10">
    <property type="entry name" value="Winged helix-like DNA-binding domain superfamily/Winged helix DNA-binding domain"/>
    <property type="match status" value="1"/>
</dbReference>
<feature type="domain" description="RRM" evidence="6">
    <location>
        <begin position="141"/>
        <end position="239"/>
    </location>
</feature>
<dbReference type="PROSITE" id="PS50102">
    <property type="entry name" value="RRM"/>
    <property type="match status" value="1"/>
</dbReference>
<dbReference type="InterPro" id="IPR012677">
    <property type="entry name" value="Nucleotide-bd_a/b_plait_sf"/>
</dbReference>
<reference evidence="9 10" key="1">
    <citation type="submission" date="2014-07" db="EMBL/GenBank/DDBJ databases">
        <title>Genomic and transcriptomic analysis on Apis cerana provide comprehensive insights into honey bee biology.</title>
        <authorList>
            <person name="Diao Q."/>
            <person name="Sun L."/>
            <person name="Zheng H."/>
            <person name="Zheng H."/>
            <person name="Xu S."/>
            <person name="Wang S."/>
            <person name="Zeng Z."/>
            <person name="Hu F."/>
            <person name="Su S."/>
            <person name="Wu J."/>
        </authorList>
    </citation>
    <scope>NUCLEOTIDE SEQUENCE [LARGE SCALE GENOMIC DNA]</scope>
    <source>
        <tissue evidence="9">Pupae without intestine</tissue>
    </source>
</reference>
<dbReference type="Proteomes" id="UP000242457">
    <property type="component" value="Unassembled WGS sequence"/>
</dbReference>
<dbReference type="InterPro" id="IPR036390">
    <property type="entry name" value="WH_DNA-bd_sf"/>
</dbReference>
<proteinExistence type="predicted"/>
<comment type="subcellular location">
    <subcellularLocation>
        <location evidence="1">Nucleus</location>
    </subcellularLocation>
</comment>
<feature type="domain" description="XRRM" evidence="8">
    <location>
        <begin position="277"/>
        <end position="399"/>
    </location>
</feature>
<evidence type="ECO:0000259" key="6">
    <source>
        <dbReference type="PROSITE" id="PS50102"/>
    </source>
</evidence>
<dbReference type="PROSITE" id="PS50961">
    <property type="entry name" value="HTH_LA"/>
    <property type="match status" value="1"/>
</dbReference>
<dbReference type="CDD" id="cd08028">
    <property type="entry name" value="LARP_3"/>
    <property type="match status" value="1"/>
</dbReference>
<dbReference type="InterPro" id="IPR002344">
    <property type="entry name" value="Lupus_La"/>
</dbReference>
<sequence>MENGQEENKVETVISNAVDDEVKNEKPVSDENATKQTSDETPSELLEKIKNQIEFYFGDVNMQRDKFLIEQTKLDDGWVPMTVMLNFKMLASMSQEPDVILKAIELSKLMEISEDKKKIRRSPKCPLPIYNEEYRKAQEARTAYVKGFPLQDTNIEKLKTFFSAYEPFENIVVNKEKICQKMRKYQDKGKKLQFKGSIFVQFKTLEDAKAFMARESIKYGDTELIRKWSADYSAEKAKETEDRRQKRSEMKAKKSESMKNKEDDESGEEDENEKDISLPKGCVIHFIDVPEKCTREDIKERLGELDANIAFVDFKIGDKEGWVRLQEENTAKTIIDKMTDNQILIQDKTVTCRVLEGEEEEKYLTKAKTQIVNTRQKYNKGKKGKKGQYSRNTRGQRKRRNSDNNDLVPNKKAAIEN</sequence>
<dbReference type="GO" id="GO:0010494">
    <property type="term" value="C:cytoplasmic stress granule"/>
    <property type="evidence" value="ECO:0007669"/>
    <property type="project" value="TreeGrafter"/>
</dbReference>
<feature type="compositionally biased region" description="Basic residues" evidence="5">
    <location>
        <begin position="377"/>
        <end position="400"/>
    </location>
</feature>
<dbReference type="InterPro" id="IPR006630">
    <property type="entry name" value="La_HTH"/>
</dbReference>
<dbReference type="PANTHER" id="PTHR22792:SF166">
    <property type="entry name" value="LUPUS LA PROTEIN HOMOLOG"/>
    <property type="match status" value="1"/>
</dbReference>
<dbReference type="OrthoDB" id="439993at2759"/>
<dbReference type="InterPro" id="IPR045180">
    <property type="entry name" value="La_dom_prot"/>
</dbReference>
<feature type="compositionally biased region" description="Acidic residues" evidence="5">
    <location>
        <begin position="263"/>
        <end position="273"/>
    </location>
</feature>
<dbReference type="GO" id="GO:0005634">
    <property type="term" value="C:nucleus"/>
    <property type="evidence" value="ECO:0007669"/>
    <property type="project" value="UniProtKB-SubCell"/>
</dbReference>
<feature type="region of interest" description="Disordered" evidence="5">
    <location>
        <begin position="1"/>
        <end position="44"/>
    </location>
</feature>
<name>A0A2A3E751_APICC</name>
<dbReference type="EMBL" id="KZ288345">
    <property type="protein sequence ID" value="PBC27593.1"/>
    <property type="molecule type" value="Genomic_DNA"/>
</dbReference>
<dbReference type="PRINTS" id="PR00302">
    <property type="entry name" value="LUPUSLA"/>
</dbReference>
<protein>
    <submittedName>
        <fullName evidence="9">La protein</fullName>
    </submittedName>
</protein>
<dbReference type="PANTHER" id="PTHR22792">
    <property type="entry name" value="LUPUS LA PROTEIN-RELATED"/>
    <property type="match status" value="1"/>
</dbReference>